<protein>
    <recommendedName>
        <fullName evidence="4">Secreted protein</fullName>
    </recommendedName>
</protein>
<accession>A0A3N5CJB9</accession>
<keyword evidence="1" id="KW-0812">Transmembrane</keyword>
<evidence type="ECO:0000313" key="2">
    <source>
        <dbReference type="EMBL" id="RPF67539.1"/>
    </source>
</evidence>
<reference evidence="2 3" key="1">
    <citation type="journal article" date="2017" name="Gut Pathog.">
        <title>Mycobacterium avium subsp. paratuberculosis and associated risk factors for inflammatory bowel disease in Iranian patients.</title>
        <authorList>
            <person name="Zamani S."/>
            <person name="Zali M.R."/>
            <person name="Aghdaei H.A."/>
            <person name="Sechi L.A."/>
            <person name="Niegowska M."/>
            <person name="Caggiu E."/>
            <person name="Keshavarz R."/>
            <person name="Mosavari N."/>
            <person name="Feizabadi M.M."/>
        </authorList>
    </citation>
    <scope>NUCLEOTIDE SEQUENCE [LARGE SCALE GENOMIC DNA]</scope>
    <source>
        <strain evidence="2 3">1057</strain>
    </source>
</reference>
<evidence type="ECO:0000256" key="1">
    <source>
        <dbReference type="SAM" id="Phobius"/>
    </source>
</evidence>
<dbReference type="Proteomes" id="UP000275263">
    <property type="component" value="Unassembled WGS sequence"/>
</dbReference>
<evidence type="ECO:0000313" key="3">
    <source>
        <dbReference type="Proteomes" id="UP000275263"/>
    </source>
</evidence>
<evidence type="ECO:0008006" key="4">
    <source>
        <dbReference type="Google" id="ProtNLM"/>
    </source>
</evidence>
<gene>
    <name evidence="2" type="ORF">EGW01_06660</name>
</gene>
<sequence>MGRWFLGAIVIKISLGFCGKILSCKICLENLPLLPESFDSFSHVYKGKRLQKRLVLRCFHHYYSNGSLIFHSQSLFLVSFFPCCFLFFFCFTAKCMALMPCVSLVLV</sequence>
<proteinExistence type="predicted"/>
<keyword evidence="1" id="KW-1133">Transmembrane helix</keyword>
<organism evidence="2 3">
    <name type="scientific">Helicobacter pylori</name>
    <name type="common">Campylobacter pylori</name>
    <dbReference type="NCBI Taxonomy" id="210"/>
    <lineage>
        <taxon>Bacteria</taxon>
        <taxon>Pseudomonadati</taxon>
        <taxon>Campylobacterota</taxon>
        <taxon>Epsilonproteobacteria</taxon>
        <taxon>Campylobacterales</taxon>
        <taxon>Helicobacteraceae</taxon>
        <taxon>Helicobacter</taxon>
    </lineage>
</organism>
<feature type="transmembrane region" description="Helical" evidence="1">
    <location>
        <begin position="69"/>
        <end position="91"/>
    </location>
</feature>
<comment type="caution">
    <text evidence="2">The sequence shown here is derived from an EMBL/GenBank/DDBJ whole genome shotgun (WGS) entry which is preliminary data.</text>
</comment>
<keyword evidence="1" id="KW-0472">Membrane</keyword>
<dbReference type="EMBL" id="RPFT01000015">
    <property type="protein sequence ID" value="RPF67539.1"/>
    <property type="molecule type" value="Genomic_DNA"/>
</dbReference>
<name>A0A3N5CJB9_HELPX</name>
<dbReference type="AlphaFoldDB" id="A0A3N5CJB9"/>